<dbReference type="Proteomes" id="UP000000768">
    <property type="component" value="Chromosome 8"/>
</dbReference>
<organism evidence="1 2">
    <name type="scientific">Sorghum bicolor</name>
    <name type="common">Sorghum</name>
    <name type="synonym">Sorghum vulgare</name>
    <dbReference type="NCBI Taxonomy" id="4558"/>
    <lineage>
        <taxon>Eukaryota</taxon>
        <taxon>Viridiplantae</taxon>
        <taxon>Streptophyta</taxon>
        <taxon>Embryophyta</taxon>
        <taxon>Tracheophyta</taxon>
        <taxon>Spermatophyta</taxon>
        <taxon>Magnoliopsida</taxon>
        <taxon>Liliopsida</taxon>
        <taxon>Poales</taxon>
        <taxon>Poaceae</taxon>
        <taxon>PACMAD clade</taxon>
        <taxon>Panicoideae</taxon>
        <taxon>Andropogonodae</taxon>
        <taxon>Andropogoneae</taxon>
        <taxon>Sorghinae</taxon>
        <taxon>Sorghum</taxon>
    </lineage>
</organism>
<reference evidence="2" key="2">
    <citation type="journal article" date="2018" name="Plant J.">
        <title>The Sorghum bicolor reference genome: improved assembly, gene annotations, a transcriptome atlas, and signatures of genome organization.</title>
        <authorList>
            <person name="McCormick R.F."/>
            <person name="Truong S.K."/>
            <person name="Sreedasyam A."/>
            <person name="Jenkins J."/>
            <person name="Shu S."/>
            <person name="Sims D."/>
            <person name="Kennedy M."/>
            <person name="Amirebrahimi M."/>
            <person name="Weers B.D."/>
            <person name="McKinley B."/>
            <person name="Mattison A."/>
            <person name="Morishige D.T."/>
            <person name="Grimwood J."/>
            <person name="Schmutz J."/>
            <person name="Mullet J.E."/>
        </authorList>
    </citation>
    <scope>NUCLEOTIDE SEQUENCE [LARGE SCALE GENOMIC DNA]</scope>
    <source>
        <strain evidence="2">cv. BTx623</strain>
    </source>
</reference>
<name>A0A1Z5R6W2_SORBI</name>
<dbReference type="Gramene" id="OQU79532">
    <property type="protein sequence ID" value="OQU79532"/>
    <property type="gene ID" value="SORBI_3008G159150"/>
</dbReference>
<evidence type="ECO:0000313" key="2">
    <source>
        <dbReference type="Proteomes" id="UP000000768"/>
    </source>
</evidence>
<reference evidence="1 2" key="1">
    <citation type="journal article" date="2009" name="Nature">
        <title>The Sorghum bicolor genome and the diversification of grasses.</title>
        <authorList>
            <person name="Paterson A.H."/>
            <person name="Bowers J.E."/>
            <person name="Bruggmann R."/>
            <person name="Dubchak I."/>
            <person name="Grimwood J."/>
            <person name="Gundlach H."/>
            <person name="Haberer G."/>
            <person name="Hellsten U."/>
            <person name="Mitros T."/>
            <person name="Poliakov A."/>
            <person name="Schmutz J."/>
            <person name="Spannagl M."/>
            <person name="Tang H."/>
            <person name="Wang X."/>
            <person name="Wicker T."/>
            <person name="Bharti A.K."/>
            <person name="Chapman J."/>
            <person name="Feltus F.A."/>
            <person name="Gowik U."/>
            <person name="Grigoriev I.V."/>
            <person name="Lyons E."/>
            <person name="Maher C.A."/>
            <person name="Martis M."/>
            <person name="Narechania A."/>
            <person name="Otillar R.P."/>
            <person name="Penning B.W."/>
            <person name="Salamov A.A."/>
            <person name="Wang Y."/>
            <person name="Zhang L."/>
            <person name="Carpita N.C."/>
            <person name="Freeling M."/>
            <person name="Gingle A.R."/>
            <person name="Hash C.T."/>
            <person name="Keller B."/>
            <person name="Klein P."/>
            <person name="Kresovich S."/>
            <person name="McCann M.C."/>
            <person name="Ming R."/>
            <person name="Peterson D.G."/>
            <person name="Mehboob-ur-Rahman"/>
            <person name="Ware D."/>
            <person name="Westhoff P."/>
            <person name="Mayer K.F."/>
            <person name="Messing J."/>
            <person name="Rokhsar D.S."/>
        </authorList>
    </citation>
    <scope>NUCLEOTIDE SEQUENCE [LARGE SCALE GENOMIC DNA]</scope>
    <source>
        <strain evidence="2">cv. BTx623</strain>
    </source>
</reference>
<dbReference type="EMBL" id="CM000767">
    <property type="protein sequence ID" value="OQU79532.1"/>
    <property type="molecule type" value="Genomic_DNA"/>
</dbReference>
<protein>
    <submittedName>
        <fullName evidence="1">Uncharacterized protein</fullName>
    </submittedName>
</protein>
<gene>
    <name evidence="1" type="ORF">SORBI_3008G159150</name>
</gene>
<keyword evidence="2" id="KW-1185">Reference proteome</keyword>
<accession>A0A1Z5R6W2</accession>
<dbReference type="AlphaFoldDB" id="A0A1Z5R6W2"/>
<sequence>MHAWKARMHAKQKFFNCVLATQLRSYSICTSTHNMLGAGGVTSF</sequence>
<proteinExistence type="predicted"/>
<evidence type="ECO:0000313" key="1">
    <source>
        <dbReference type="EMBL" id="OQU79532.1"/>
    </source>
</evidence>
<dbReference type="InParanoid" id="A0A1Z5R6W2"/>